<reference evidence="7" key="1">
    <citation type="submission" date="2016-11" db="EMBL/GenBank/DDBJ databases">
        <authorList>
            <person name="Varghese N."/>
            <person name="Submissions S."/>
        </authorList>
    </citation>
    <scope>NUCLEOTIDE SEQUENCE [LARGE SCALE GENOMIC DNA]</scope>
    <source>
        <strain evidence="7">DSM 22638</strain>
    </source>
</reference>
<protein>
    <submittedName>
        <fullName evidence="6">Site-specific recombinase XerD</fullName>
    </submittedName>
</protein>
<accession>A0A1M5N7J5</accession>
<dbReference type="GO" id="GO:0003677">
    <property type="term" value="F:DNA binding"/>
    <property type="evidence" value="ECO:0007669"/>
    <property type="project" value="UniProtKB-KW"/>
</dbReference>
<dbReference type="InterPro" id="IPR010998">
    <property type="entry name" value="Integrase_recombinase_N"/>
</dbReference>
<feature type="domain" description="Phage integrase SAM-like" evidence="5">
    <location>
        <begin position="111"/>
        <end position="192"/>
    </location>
</feature>
<dbReference type="InterPro" id="IPR050090">
    <property type="entry name" value="Tyrosine_recombinase_XerCD"/>
</dbReference>
<dbReference type="PANTHER" id="PTHR30349:SF64">
    <property type="entry name" value="PROPHAGE INTEGRASE INTD-RELATED"/>
    <property type="match status" value="1"/>
</dbReference>
<evidence type="ECO:0000259" key="4">
    <source>
        <dbReference type="Pfam" id="PF00589"/>
    </source>
</evidence>
<sequence>MKITYYLRGLSNPSTIYLRARTDIHDIRIKTPFKVNPENWNQGKVKKHRIGRSFDHRTKSQLQQNTFLDKLQNNLNELTESISSNYLSNRPAISSQWLRNQINPIEDKPINFSDYIPTYIELSNLRSSTEKKIQSTLNRILKFKDIPLTSINKIYRRELLEHLSKEGYAHNTAHHTIKVIQTICNHAHDNGYDVHPDGLKFSRRLKPKRPPHIYLTPKELFKLESTVFKKTVYEITRDWLLISCYTGQRMGDLFGFKRENLKTIDGYKFIALTQSKTKKSLMVPVNNTVECILNKYNGHFPPLLTKAKASNEVLYNRFLKQVCQEAAITDIVKVNLRNPKTNRYELRKVPKWKAVSSHIGRRSFATNHFGKMRTSSIKTITGHSTERQLLEYIGQPLQETFVDIAREMRQVEFSPLSIIGKTS</sequence>
<dbReference type="InterPro" id="IPR013762">
    <property type="entry name" value="Integrase-like_cat_sf"/>
</dbReference>
<dbReference type="GO" id="GO:0015074">
    <property type="term" value="P:DNA integration"/>
    <property type="evidence" value="ECO:0007669"/>
    <property type="project" value="InterPro"/>
</dbReference>
<evidence type="ECO:0000313" key="7">
    <source>
        <dbReference type="Proteomes" id="UP000184532"/>
    </source>
</evidence>
<dbReference type="Gene3D" id="1.10.443.10">
    <property type="entry name" value="Intergrase catalytic core"/>
    <property type="match status" value="1"/>
</dbReference>
<evidence type="ECO:0000256" key="2">
    <source>
        <dbReference type="ARBA" id="ARBA00023125"/>
    </source>
</evidence>
<keyword evidence="7" id="KW-1185">Reference proteome</keyword>
<proteinExistence type="inferred from homology"/>
<evidence type="ECO:0000313" key="6">
    <source>
        <dbReference type="EMBL" id="SHG85576.1"/>
    </source>
</evidence>
<dbReference type="PANTHER" id="PTHR30349">
    <property type="entry name" value="PHAGE INTEGRASE-RELATED"/>
    <property type="match status" value="1"/>
</dbReference>
<dbReference type="Pfam" id="PF00589">
    <property type="entry name" value="Phage_integrase"/>
    <property type="match status" value="1"/>
</dbReference>
<evidence type="ECO:0000256" key="1">
    <source>
        <dbReference type="ARBA" id="ARBA00008857"/>
    </source>
</evidence>
<keyword evidence="3" id="KW-0233">DNA recombination</keyword>
<dbReference type="Proteomes" id="UP000184532">
    <property type="component" value="Unassembled WGS sequence"/>
</dbReference>
<organism evidence="6 7">
    <name type="scientific">Flagellimonas flava</name>
    <dbReference type="NCBI Taxonomy" id="570519"/>
    <lineage>
        <taxon>Bacteria</taxon>
        <taxon>Pseudomonadati</taxon>
        <taxon>Bacteroidota</taxon>
        <taxon>Flavobacteriia</taxon>
        <taxon>Flavobacteriales</taxon>
        <taxon>Flavobacteriaceae</taxon>
        <taxon>Flagellimonas</taxon>
    </lineage>
</organism>
<dbReference type="InterPro" id="IPR025269">
    <property type="entry name" value="SAM-like_dom"/>
</dbReference>
<dbReference type="OrthoDB" id="1493636at2"/>
<dbReference type="EMBL" id="FQWL01000004">
    <property type="protein sequence ID" value="SHG85576.1"/>
    <property type="molecule type" value="Genomic_DNA"/>
</dbReference>
<evidence type="ECO:0000259" key="5">
    <source>
        <dbReference type="Pfam" id="PF13102"/>
    </source>
</evidence>
<dbReference type="SUPFAM" id="SSF56349">
    <property type="entry name" value="DNA breaking-rejoining enzymes"/>
    <property type="match status" value="1"/>
</dbReference>
<dbReference type="RefSeq" id="WP_073180502.1">
    <property type="nucleotide sequence ID" value="NZ_FQWL01000004.1"/>
</dbReference>
<dbReference type="Pfam" id="PF13102">
    <property type="entry name" value="Phage_int_SAM_5"/>
    <property type="match status" value="1"/>
</dbReference>
<dbReference type="GO" id="GO:0006310">
    <property type="term" value="P:DNA recombination"/>
    <property type="evidence" value="ECO:0007669"/>
    <property type="project" value="UniProtKB-KW"/>
</dbReference>
<name>A0A1M5N7J5_9FLAO</name>
<dbReference type="STRING" id="570519.SAMN04488116_2705"/>
<feature type="domain" description="Tyr recombinase" evidence="4">
    <location>
        <begin position="215"/>
        <end position="389"/>
    </location>
</feature>
<keyword evidence="2" id="KW-0238">DNA-binding</keyword>
<gene>
    <name evidence="6" type="ORF">SAMN04488116_2705</name>
</gene>
<dbReference type="InterPro" id="IPR011010">
    <property type="entry name" value="DNA_brk_join_enz"/>
</dbReference>
<evidence type="ECO:0000256" key="3">
    <source>
        <dbReference type="ARBA" id="ARBA00023172"/>
    </source>
</evidence>
<dbReference type="InterPro" id="IPR002104">
    <property type="entry name" value="Integrase_catalytic"/>
</dbReference>
<comment type="similarity">
    <text evidence="1">Belongs to the 'phage' integrase family.</text>
</comment>
<dbReference type="AlphaFoldDB" id="A0A1M5N7J5"/>
<dbReference type="Gene3D" id="1.10.150.130">
    <property type="match status" value="1"/>
</dbReference>